<protein>
    <submittedName>
        <fullName evidence="1">Uncharacterized protein</fullName>
    </submittedName>
</protein>
<name>A0A2Z6QTA3_9GLOM</name>
<dbReference type="AlphaFoldDB" id="A0A2Z6QTA3"/>
<dbReference type="InterPro" id="IPR027417">
    <property type="entry name" value="P-loop_NTPase"/>
</dbReference>
<proteinExistence type="predicted"/>
<gene>
    <name evidence="1" type="ORF">RclHR1_02040037</name>
</gene>
<dbReference type="Gene3D" id="3.40.50.300">
    <property type="entry name" value="P-loop containing nucleotide triphosphate hydrolases"/>
    <property type="match status" value="1"/>
</dbReference>
<comment type="caution">
    <text evidence="1">The sequence shown here is derived from an EMBL/GenBank/DDBJ whole genome shotgun (WGS) entry which is preliminary data.</text>
</comment>
<dbReference type="EMBL" id="BEXD01001158">
    <property type="protein sequence ID" value="GBB92675.1"/>
    <property type="molecule type" value="Genomic_DNA"/>
</dbReference>
<sequence length="745" mass="85947">MVWNAPIDPPPKHIHIDLRGAYLGCEDSERSASEALPWLIAWKFAQNLHPFTAGLIGQHLAEKEGWIPTPLVDYLLSRGWLTSATPREIIYSVGKKSRIEFSPDHDLAVRFVGSLYPYCCTRTAKTFSDRKCTTKTPEIKYGQWRKKKEGYTYHKEASSWAINYEGTLEILPSDAPPLSIDLKLITLQKVYLVGQGSSRKITRAIRAFPGRKVVVLTPANLLAEYYRKQNPGLTAMTYHKYFHLGATSIDEWDPACLGKKALAEILIFDEACMILKKVLQRLLSYAESRRCQNIMCGNPGQLTPWGDKEGLHKFLTEWADEVIWCMDDYRAYDPELKALKLRMWMKDDMTQLQEFCEAIPTTSWKNALTEWTPEDIWICSTNDMGMRVESALIQAHKSRFSNIPSIICFDPDESVKHMYRIQGKPVQIPGSNEIIEAYVGMMVNVPLEIVLHRLPAEWKYAGWGIIHRIQGQTVEPLKYCFIVDHSLEDGVLEYIEPTELQATPCPQIIEAKLRRHRLDDRKKKQHFPRPLMIAEDWQVDDKTVLIEDTMVCENLLYLAENDEEKAIPSITPEEIISMVYQQKKVCKVCCVPLLFQGYPKRHPQSFSIDRIDDSEGHYFQNVRLTCLRCNERHRLIEKMIAEHLSNNSFQHDPVYDIHSRGYIDDLVQVLILHDLFKNAEDAMSTSKALAKIVLTANVTIDSIRKYLNYNNISNAFYELVEAFYYLVLRERVGMVSSMKRPKKEL</sequence>
<keyword evidence="2" id="KW-1185">Reference proteome</keyword>
<evidence type="ECO:0000313" key="2">
    <source>
        <dbReference type="Proteomes" id="UP000247702"/>
    </source>
</evidence>
<organism evidence="1 2">
    <name type="scientific">Rhizophagus clarus</name>
    <dbReference type="NCBI Taxonomy" id="94130"/>
    <lineage>
        <taxon>Eukaryota</taxon>
        <taxon>Fungi</taxon>
        <taxon>Fungi incertae sedis</taxon>
        <taxon>Mucoromycota</taxon>
        <taxon>Glomeromycotina</taxon>
        <taxon>Glomeromycetes</taxon>
        <taxon>Glomerales</taxon>
        <taxon>Glomeraceae</taxon>
        <taxon>Rhizophagus</taxon>
    </lineage>
</organism>
<dbReference type="SUPFAM" id="SSF52540">
    <property type="entry name" value="P-loop containing nucleoside triphosphate hydrolases"/>
    <property type="match status" value="1"/>
</dbReference>
<evidence type="ECO:0000313" key="1">
    <source>
        <dbReference type="EMBL" id="GBB92675.1"/>
    </source>
</evidence>
<dbReference type="Proteomes" id="UP000247702">
    <property type="component" value="Unassembled WGS sequence"/>
</dbReference>
<dbReference type="Gene3D" id="3.30.40.220">
    <property type="match status" value="1"/>
</dbReference>
<dbReference type="Pfam" id="PF13604">
    <property type="entry name" value="AAA_30"/>
    <property type="match status" value="1"/>
</dbReference>
<reference evidence="1 2" key="1">
    <citation type="submission" date="2017-11" db="EMBL/GenBank/DDBJ databases">
        <title>The genome of Rhizophagus clarus HR1 reveals common genetic basis of auxotrophy among arbuscular mycorrhizal fungi.</title>
        <authorList>
            <person name="Kobayashi Y."/>
        </authorList>
    </citation>
    <scope>NUCLEOTIDE SEQUENCE [LARGE SCALE GENOMIC DNA]</scope>
    <source>
        <strain evidence="1 2">HR1</strain>
    </source>
</reference>
<accession>A0A2Z6QTA3</accession>